<dbReference type="EMBL" id="LFZO01000005">
    <property type="protein sequence ID" value="KXT18569.1"/>
    <property type="molecule type" value="Genomic_DNA"/>
</dbReference>
<sequence length="76" mass="8765">MPSNNNNDKRKRLPTLGEIATYLHSELIWGRDRLPIVSSELLQAVKYDLKLLSRFLYLNALATTVKDPRPPHITNH</sequence>
<comment type="caution">
    <text evidence="1">The sequence shown here is derived from an EMBL/GenBank/DDBJ whole genome shotgun (WGS) entry which is preliminary data.</text>
</comment>
<evidence type="ECO:0000313" key="1">
    <source>
        <dbReference type="EMBL" id="KXT18569.1"/>
    </source>
</evidence>
<name>A0A139IUZ4_9PEZI</name>
<dbReference type="Proteomes" id="UP000073492">
    <property type="component" value="Unassembled WGS sequence"/>
</dbReference>
<proteinExistence type="predicted"/>
<organism evidence="1 2">
    <name type="scientific">Pseudocercospora musae</name>
    <dbReference type="NCBI Taxonomy" id="113226"/>
    <lineage>
        <taxon>Eukaryota</taxon>
        <taxon>Fungi</taxon>
        <taxon>Dikarya</taxon>
        <taxon>Ascomycota</taxon>
        <taxon>Pezizomycotina</taxon>
        <taxon>Dothideomycetes</taxon>
        <taxon>Dothideomycetidae</taxon>
        <taxon>Mycosphaerellales</taxon>
        <taxon>Mycosphaerellaceae</taxon>
        <taxon>Pseudocercospora</taxon>
    </lineage>
</organism>
<accession>A0A139IUZ4</accession>
<dbReference type="AlphaFoldDB" id="A0A139IUZ4"/>
<reference evidence="1 2" key="1">
    <citation type="submission" date="2015-07" db="EMBL/GenBank/DDBJ databases">
        <title>Comparative genomics of the Sigatoka disease complex on banana suggests a link between parallel evolutionary changes in Pseudocercospora fijiensis and Pseudocercospora eumusae and increased virulence on the banana host.</title>
        <authorList>
            <person name="Chang T.-C."/>
            <person name="Salvucci A."/>
            <person name="Crous P.W."/>
            <person name="Stergiopoulos I."/>
        </authorList>
    </citation>
    <scope>NUCLEOTIDE SEQUENCE [LARGE SCALE GENOMIC DNA]</scope>
    <source>
        <strain evidence="1 2">CBS 116634</strain>
    </source>
</reference>
<evidence type="ECO:0000313" key="2">
    <source>
        <dbReference type="Proteomes" id="UP000073492"/>
    </source>
</evidence>
<gene>
    <name evidence="1" type="ORF">AC579_9849</name>
</gene>
<protein>
    <submittedName>
        <fullName evidence="1">Uncharacterized protein</fullName>
    </submittedName>
</protein>
<keyword evidence="2" id="KW-1185">Reference proteome</keyword>